<dbReference type="AlphaFoldDB" id="A0A9W7CMI0"/>
<protein>
    <submittedName>
        <fullName evidence="2">Unnamed protein product</fullName>
    </submittedName>
</protein>
<accession>A0A9W7CMI0</accession>
<sequence length="223" mass="25374">MFRWAECHSKPKRKARYQRAVVDPLLNDRRFQEKFRHPGGSVNTNTTSTNNMLVTLNPTSNKYCPPLLASRLRTRTSLNPPRSNAFGQIPVSNEVDNLAQPTISGIQTSTLLSVGHSSSDRPTSMAPRDRILHSSKSTPVIVDKHSSNINEETWIALMSSEVQTPREEELMRRSLSRVTLKTRVDRNRVAGEQRLKNRGHETPWHLPRKEQIEKKGIYLAIST</sequence>
<evidence type="ECO:0000313" key="3">
    <source>
        <dbReference type="Proteomes" id="UP001165121"/>
    </source>
</evidence>
<comment type="caution">
    <text evidence="2">The sequence shown here is derived from an EMBL/GenBank/DDBJ whole genome shotgun (WGS) entry which is preliminary data.</text>
</comment>
<keyword evidence="3" id="KW-1185">Reference proteome</keyword>
<proteinExistence type="predicted"/>
<evidence type="ECO:0000256" key="1">
    <source>
        <dbReference type="SAM" id="MobiDB-lite"/>
    </source>
</evidence>
<organism evidence="2 3">
    <name type="scientific">Phytophthora fragariaefolia</name>
    <dbReference type="NCBI Taxonomy" id="1490495"/>
    <lineage>
        <taxon>Eukaryota</taxon>
        <taxon>Sar</taxon>
        <taxon>Stramenopiles</taxon>
        <taxon>Oomycota</taxon>
        <taxon>Peronosporomycetes</taxon>
        <taxon>Peronosporales</taxon>
        <taxon>Peronosporaceae</taxon>
        <taxon>Phytophthora</taxon>
    </lineage>
</organism>
<gene>
    <name evidence="2" type="ORF">Pfra01_000758900</name>
</gene>
<evidence type="ECO:0000313" key="2">
    <source>
        <dbReference type="EMBL" id="GMF32209.1"/>
    </source>
</evidence>
<feature type="region of interest" description="Disordered" evidence="1">
    <location>
        <begin position="112"/>
        <end position="132"/>
    </location>
</feature>
<dbReference type="EMBL" id="BSXT01000679">
    <property type="protein sequence ID" value="GMF32209.1"/>
    <property type="molecule type" value="Genomic_DNA"/>
</dbReference>
<dbReference type="OrthoDB" id="71683at2759"/>
<name>A0A9W7CMI0_9STRA</name>
<feature type="compositionally biased region" description="Polar residues" evidence="1">
    <location>
        <begin position="112"/>
        <end position="122"/>
    </location>
</feature>
<reference evidence="2" key="1">
    <citation type="submission" date="2023-04" db="EMBL/GenBank/DDBJ databases">
        <title>Phytophthora fragariaefolia NBRC 109709.</title>
        <authorList>
            <person name="Ichikawa N."/>
            <person name="Sato H."/>
            <person name="Tonouchi N."/>
        </authorList>
    </citation>
    <scope>NUCLEOTIDE SEQUENCE</scope>
    <source>
        <strain evidence="2">NBRC 109709</strain>
    </source>
</reference>
<dbReference type="Proteomes" id="UP001165121">
    <property type="component" value="Unassembled WGS sequence"/>
</dbReference>